<proteinExistence type="predicted"/>
<reference evidence="2 3" key="1">
    <citation type="submission" date="2017-04" db="EMBL/GenBank/DDBJ databases">
        <title>A new member of the family Flavobacteriaceae isolated from ascidians.</title>
        <authorList>
            <person name="Chen L."/>
        </authorList>
    </citation>
    <scope>NUCLEOTIDE SEQUENCE [LARGE SCALE GENOMIC DNA]</scope>
    <source>
        <strain evidence="2 3">HQA918</strain>
    </source>
</reference>
<keyword evidence="1" id="KW-0732">Signal</keyword>
<dbReference type="OrthoDB" id="837585at2"/>
<dbReference type="InterPro" id="IPR034660">
    <property type="entry name" value="DinB/YfiT-like"/>
</dbReference>
<dbReference type="RefSeq" id="WP_097441190.1">
    <property type="nucleotide sequence ID" value="NZ_KZ300477.1"/>
</dbReference>
<evidence type="ECO:0000313" key="2">
    <source>
        <dbReference type="EMBL" id="PCE63082.1"/>
    </source>
</evidence>
<organism evidence="2 3">
    <name type="scientific">Sediminicola luteus</name>
    <dbReference type="NCBI Taxonomy" id="319238"/>
    <lineage>
        <taxon>Bacteria</taxon>
        <taxon>Pseudomonadati</taxon>
        <taxon>Bacteroidota</taxon>
        <taxon>Flavobacteriia</taxon>
        <taxon>Flavobacteriales</taxon>
        <taxon>Flavobacteriaceae</taxon>
        <taxon>Sediminicola</taxon>
    </lineage>
</organism>
<evidence type="ECO:0000256" key="1">
    <source>
        <dbReference type="SAM" id="SignalP"/>
    </source>
</evidence>
<dbReference type="AlphaFoldDB" id="A0A2A4G5R6"/>
<sequence>MLRSFFVGITLLFSVLIMAQNPTSDLPYRELTTPTAAYSGPEVAARMIDGLGFRYYWASEGLTEKDLAYQPSDGARTSRQTIEHIYDLCTVIRNAIEEKPNTGQKVPEMTFDELRANTLNTLAHCAELVRKSNNLEPYKIVFKRGEKSTEFPFWNLINGPISDALWHCGQVVSMRRASGNPFTNKVSVLTGKLRE</sequence>
<dbReference type="EMBL" id="NBWU01000007">
    <property type="protein sequence ID" value="PCE63082.1"/>
    <property type="molecule type" value="Genomic_DNA"/>
</dbReference>
<dbReference type="Proteomes" id="UP000219559">
    <property type="component" value="Unassembled WGS sequence"/>
</dbReference>
<dbReference type="SUPFAM" id="SSF109854">
    <property type="entry name" value="DinB/YfiT-like putative metalloenzymes"/>
    <property type="match status" value="1"/>
</dbReference>
<protein>
    <submittedName>
        <fullName evidence="2">Uncharacterized protein</fullName>
    </submittedName>
</protein>
<keyword evidence="3" id="KW-1185">Reference proteome</keyword>
<comment type="caution">
    <text evidence="2">The sequence shown here is derived from an EMBL/GenBank/DDBJ whole genome shotgun (WGS) entry which is preliminary data.</text>
</comment>
<accession>A0A2A4G5R6</accession>
<evidence type="ECO:0000313" key="3">
    <source>
        <dbReference type="Proteomes" id="UP000219559"/>
    </source>
</evidence>
<feature type="signal peptide" evidence="1">
    <location>
        <begin position="1"/>
        <end position="19"/>
    </location>
</feature>
<name>A0A2A4G5R6_9FLAO</name>
<gene>
    <name evidence="2" type="ORF">B7P33_17575</name>
</gene>
<feature type="chain" id="PRO_5012110533" evidence="1">
    <location>
        <begin position="20"/>
        <end position="195"/>
    </location>
</feature>
<dbReference type="Gene3D" id="1.20.120.450">
    <property type="entry name" value="dinb family like domain"/>
    <property type="match status" value="1"/>
</dbReference>